<dbReference type="InterPro" id="IPR001638">
    <property type="entry name" value="Solute-binding_3/MltF_N"/>
</dbReference>
<dbReference type="OrthoDB" id="245568at2"/>
<dbReference type="SUPFAM" id="SSF53850">
    <property type="entry name" value="Periplasmic binding protein-like II"/>
    <property type="match status" value="1"/>
</dbReference>
<comment type="caution">
    <text evidence="4">The sequence shown here is derived from an EMBL/GenBank/DDBJ whole genome shotgun (WGS) entry which is preliminary data.</text>
</comment>
<dbReference type="PANTHER" id="PTHR35936:SF25">
    <property type="entry name" value="ABC TRANSPORTER SUBSTRATE-BINDING PROTEIN"/>
    <property type="match status" value="1"/>
</dbReference>
<reference evidence="4 5" key="1">
    <citation type="submission" date="2019-01" db="EMBL/GenBank/DDBJ databases">
        <authorList>
            <person name="Chen W.-M."/>
        </authorList>
    </citation>
    <scope>NUCLEOTIDE SEQUENCE [LARGE SCALE GENOMIC DNA]</scope>
    <source>
        <strain evidence="4 5">CCP-18</strain>
    </source>
</reference>
<feature type="chain" id="PRO_5018713676" evidence="2">
    <location>
        <begin position="21"/>
        <end position="266"/>
    </location>
</feature>
<dbReference type="EMBL" id="SACM01000003">
    <property type="protein sequence ID" value="RVT84934.1"/>
    <property type="molecule type" value="Genomic_DNA"/>
</dbReference>
<protein>
    <submittedName>
        <fullName evidence="4">Transporter substrate-binding domain-containing protein</fullName>
    </submittedName>
</protein>
<evidence type="ECO:0000256" key="2">
    <source>
        <dbReference type="SAM" id="SignalP"/>
    </source>
</evidence>
<evidence type="ECO:0000259" key="3">
    <source>
        <dbReference type="SMART" id="SM00062"/>
    </source>
</evidence>
<proteinExistence type="predicted"/>
<accession>A0A3S3T792</accession>
<keyword evidence="1 2" id="KW-0732">Signal</keyword>
<evidence type="ECO:0000256" key="1">
    <source>
        <dbReference type="ARBA" id="ARBA00022729"/>
    </source>
</evidence>
<dbReference type="RefSeq" id="WP_127683337.1">
    <property type="nucleotide sequence ID" value="NZ_SACM01000003.1"/>
</dbReference>
<evidence type="ECO:0000313" key="5">
    <source>
        <dbReference type="Proteomes" id="UP000288587"/>
    </source>
</evidence>
<keyword evidence="5" id="KW-1185">Reference proteome</keyword>
<organism evidence="4 5">
    <name type="scientific">Inhella crocodyli</name>
    <dbReference type="NCBI Taxonomy" id="2499851"/>
    <lineage>
        <taxon>Bacteria</taxon>
        <taxon>Pseudomonadati</taxon>
        <taxon>Pseudomonadota</taxon>
        <taxon>Betaproteobacteria</taxon>
        <taxon>Burkholderiales</taxon>
        <taxon>Sphaerotilaceae</taxon>
        <taxon>Inhella</taxon>
    </lineage>
</organism>
<dbReference type="SMART" id="SM00062">
    <property type="entry name" value="PBPb"/>
    <property type="match status" value="1"/>
</dbReference>
<dbReference type="PANTHER" id="PTHR35936">
    <property type="entry name" value="MEMBRANE-BOUND LYTIC MUREIN TRANSGLYCOSYLASE F"/>
    <property type="match status" value="1"/>
</dbReference>
<dbReference type="Pfam" id="PF00497">
    <property type="entry name" value="SBP_bac_3"/>
    <property type="match status" value="1"/>
</dbReference>
<dbReference type="Proteomes" id="UP000288587">
    <property type="component" value="Unassembled WGS sequence"/>
</dbReference>
<gene>
    <name evidence="4" type="ORF">EOD73_12495</name>
</gene>
<dbReference type="AlphaFoldDB" id="A0A3S3T792"/>
<feature type="signal peptide" evidence="2">
    <location>
        <begin position="1"/>
        <end position="20"/>
    </location>
</feature>
<name>A0A3S3T792_9BURK</name>
<evidence type="ECO:0000313" key="4">
    <source>
        <dbReference type="EMBL" id="RVT84934.1"/>
    </source>
</evidence>
<dbReference type="Gene3D" id="3.40.190.10">
    <property type="entry name" value="Periplasmic binding protein-like II"/>
    <property type="match status" value="2"/>
</dbReference>
<feature type="domain" description="Solute-binding protein family 3/N-terminal" evidence="3">
    <location>
        <begin position="24"/>
        <end position="257"/>
    </location>
</feature>
<sequence length="266" mass="29166">MKTAAMVGLLGALAVSGVAANEREVTVCADPDPPPSVYWVRDAQGHKTQALTGFGVDLMNEAFARLGVKVRWIGHYPWARCMKEVEDGRTDFAYGAYYSEERARRFAYSVPLRALTPQVFSMRDRPVDVRSKADLKRYAGCGLTGASYAHYDLGPADLDTGVNTYAKLITKLKLGRCDYFVEELEVILRLKDVGQDLLADEDLVHGPVPDATAPTTHLIAGKTSAAAARLPELDAVLIPLIRSGEAARYWRRHSSSLPYKPGKLPS</sequence>